<evidence type="ECO:0000256" key="14">
    <source>
        <dbReference type="ARBA" id="ARBA00023098"/>
    </source>
</evidence>
<evidence type="ECO:0000256" key="13">
    <source>
        <dbReference type="ARBA" id="ARBA00022989"/>
    </source>
</evidence>
<dbReference type="RefSeq" id="WP_077243080.1">
    <property type="nucleotide sequence ID" value="NZ_FXTS01000004.1"/>
</dbReference>
<feature type="transmembrane region" description="Helical" evidence="19">
    <location>
        <begin position="203"/>
        <end position="223"/>
    </location>
</feature>
<keyword evidence="14" id="KW-0443">Lipid metabolism</keyword>
<feature type="transmembrane region" description="Helical" evidence="19">
    <location>
        <begin position="108"/>
        <end position="126"/>
    </location>
</feature>
<gene>
    <name evidence="20" type="ORF">BTA35_0203900</name>
</gene>
<evidence type="ECO:0000256" key="4">
    <source>
        <dbReference type="ARBA" id="ARBA00005189"/>
    </source>
</evidence>
<comment type="subcellular location">
    <subcellularLocation>
        <location evidence="2">Cell membrane</location>
        <topology evidence="2">Multi-pass membrane protein</topology>
    </subcellularLocation>
</comment>
<evidence type="ECO:0000256" key="18">
    <source>
        <dbReference type="RuleBase" id="RU003938"/>
    </source>
</evidence>
<comment type="similarity">
    <text evidence="5 18">Belongs to the CDS family.</text>
</comment>
<feature type="transmembrane region" description="Helical" evidence="19">
    <location>
        <begin position="79"/>
        <end position="96"/>
    </location>
</feature>
<comment type="catalytic activity">
    <reaction evidence="1 18">
        <text>a 1,2-diacyl-sn-glycero-3-phosphate + CTP + H(+) = a CDP-1,2-diacyl-sn-glycerol + diphosphate</text>
        <dbReference type="Rhea" id="RHEA:16229"/>
        <dbReference type="ChEBI" id="CHEBI:15378"/>
        <dbReference type="ChEBI" id="CHEBI:33019"/>
        <dbReference type="ChEBI" id="CHEBI:37563"/>
        <dbReference type="ChEBI" id="CHEBI:58332"/>
        <dbReference type="ChEBI" id="CHEBI:58608"/>
        <dbReference type="EC" id="2.7.7.41"/>
    </reaction>
</comment>
<evidence type="ECO:0000256" key="19">
    <source>
        <dbReference type="SAM" id="Phobius"/>
    </source>
</evidence>
<evidence type="ECO:0000256" key="10">
    <source>
        <dbReference type="ARBA" id="ARBA00022679"/>
    </source>
</evidence>
<dbReference type="STRING" id="966.BTA35_0203900"/>
<dbReference type="EC" id="2.7.7.41" evidence="6 18"/>
<keyword evidence="13 19" id="KW-1133">Transmembrane helix</keyword>
<evidence type="ECO:0000256" key="16">
    <source>
        <dbReference type="ARBA" id="ARBA00023209"/>
    </source>
</evidence>
<evidence type="ECO:0000313" key="20">
    <source>
        <dbReference type="EMBL" id="OOV88639.1"/>
    </source>
</evidence>
<feature type="transmembrane region" description="Helical" evidence="19">
    <location>
        <begin position="27"/>
        <end position="43"/>
    </location>
</feature>
<evidence type="ECO:0000256" key="2">
    <source>
        <dbReference type="ARBA" id="ARBA00004651"/>
    </source>
</evidence>
<proteinExistence type="inferred from homology"/>
<dbReference type="EMBL" id="MTSD02000001">
    <property type="protein sequence ID" value="OOV88639.1"/>
    <property type="molecule type" value="Genomic_DNA"/>
</dbReference>
<comment type="pathway">
    <text evidence="3 18">Phospholipid metabolism; CDP-diacylglycerol biosynthesis; CDP-diacylglycerol from sn-glycerol 3-phosphate: step 3/3.</text>
</comment>
<dbReference type="InterPro" id="IPR000374">
    <property type="entry name" value="PC_trans"/>
</dbReference>
<dbReference type="Pfam" id="PF01148">
    <property type="entry name" value="CTP_transf_1"/>
    <property type="match status" value="1"/>
</dbReference>
<feature type="transmembrane region" description="Helical" evidence="19">
    <location>
        <begin position="138"/>
        <end position="157"/>
    </location>
</feature>
<evidence type="ECO:0000256" key="17">
    <source>
        <dbReference type="ARBA" id="ARBA00023264"/>
    </source>
</evidence>
<dbReference type="PROSITE" id="PS01315">
    <property type="entry name" value="CDS"/>
    <property type="match status" value="1"/>
</dbReference>
<dbReference type="PANTHER" id="PTHR46382">
    <property type="entry name" value="PHOSPHATIDATE CYTIDYLYLTRANSFERASE"/>
    <property type="match status" value="1"/>
</dbReference>
<evidence type="ECO:0000256" key="3">
    <source>
        <dbReference type="ARBA" id="ARBA00005119"/>
    </source>
</evidence>
<keyword evidence="21" id="KW-1185">Reference proteome</keyword>
<evidence type="ECO:0000313" key="21">
    <source>
        <dbReference type="Proteomes" id="UP000190064"/>
    </source>
</evidence>
<keyword evidence="11 18" id="KW-0812">Transmembrane</keyword>
<keyword evidence="12 18" id="KW-0548">Nucleotidyltransferase</keyword>
<evidence type="ECO:0000256" key="15">
    <source>
        <dbReference type="ARBA" id="ARBA00023136"/>
    </source>
</evidence>
<feature type="transmembrane region" description="Helical" evidence="19">
    <location>
        <begin position="55"/>
        <end position="73"/>
    </location>
</feature>
<keyword evidence="16" id="KW-0594">Phospholipid biosynthesis</keyword>
<organism evidence="20 21">
    <name type="scientific">Oceanospirillum linum</name>
    <dbReference type="NCBI Taxonomy" id="966"/>
    <lineage>
        <taxon>Bacteria</taxon>
        <taxon>Pseudomonadati</taxon>
        <taxon>Pseudomonadota</taxon>
        <taxon>Gammaproteobacteria</taxon>
        <taxon>Oceanospirillales</taxon>
        <taxon>Oceanospirillaceae</taxon>
        <taxon>Oceanospirillum</taxon>
    </lineage>
</organism>
<keyword evidence="9" id="KW-0444">Lipid biosynthesis</keyword>
<evidence type="ECO:0000256" key="8">
    <source>
        <dbReference type="ARBA" id="ARBA00022475"/>
    </source>
</evidence>
<keyword evidence="8" id="KW-1003">Cell membrane</keyword>
<feature type="transmembrane region" description="Helical" evidence="19">
    <location>
        <begin position="178"/>
        <end position="197"/>
    </location>
</feature>
<dbReference type="GO" id="GO:0005886">
    <property type="term" value="C:plasma membrane"/>
    <property type="evidence" value="ECO:0007669"/>
    <property type="project" value="UniProtKB-SubCell"/>
</dbReference>
<protein>
    <recommendedName>
        <fullName evidence="7 18">Phosphatidate cytidylyltransferase</fullName>
        <ecNumber evidence="6 18">2.7.7.41</ecNumber>
    </recommendedName>
</protein>
<accession>A0A1T1HFL9</accession>
<dbReference type="PANTHER" id="PTHR46382:SF1">
    <property type="entry name" value="PHOSPHATIDATE CYTIDYLYLTRANSFERASE"/>
    <property type="match status" value="1"/>
</dbReference>
<comment type="pathway">
    <text evidence="4">Lipid metabolism.</text>
</comment>
<dbReference type="UniPathway" id="UPA00557">
    <property type="reaction ID" value="UER00614"/>
</dbReference>
<evidence type="ECO:0000256" key="5">
    <source>
        <dbReference type="ARBA" id="ARBA00010185"/>
    </source>
</evidence>
<keyword evidence="17" id="KW-1208">Phospholipid metabolism</keyword>
<dbReference type="GO" id="GO:0016024">
    <property type="term" value="P:CDP-diacylglycerol biosynthetic process"/>
    <property type="evidence" value="ECO:0007669"/>
    <property type="project" value="UniProtKB-UniPathway"/>
</dbReference>
<dbReference type="Proteomes" id="UP000190064">
    <property type="component" value="Unassembled WGS sequence"/>
</dbReference>
<evidence type="ECO:0000256" key="1">
    <source>
        <dbReference type="ARBA" id="ARBA00001698"/>
    </source>
</evidence>
<sequence>MLKQRVLTALIMAPVALWGLFGLSVDYYILFVSAIVLVASWEWSNLSGVSRSGSLIYPLSMALVLLVLNDIRSERLDQMILYSAAAAWLAAFWFVVQYPKKSIWKSTSARLLIGFAVLIPCWVGFVELRTSFWLGKEALLYILLLVWCADIGAYFAGRRFGKAKLAPKVSPGKSWAGVYGGLLATAILAVICAQYWGLNQKEMLTLLGITLLVTAVSVLGDLFESMVKRHQGMKDSSQLLPGHGGVMDRIDSLTAAVPVFVLGLKLTGLSL</sequence>
<dbReference type="GO" id="GO:0004605">
    <property type="term" value="F:phosphatidate cytidylyltransferase activity"/>
    <property type="evidence" value="ECO:0007669"/>
    <property type="project" value="UniProtKB-EC"/>
</dbReference>
<comment type="caution">
    <text evidence="20">The sequence shown here is derived from an EMBL/GenBank/DDBJ whole genome shotgun (WGS) entry which is preliminary data.</text>
</comment>
<evidence type="ECO:0000256" key="7">
    <source>
        <dbReference type="ARBA" id="ARBA00019373"/>
    </source>
</evidence>
<keyword evidence="15 19" id="KW-0472">Membrane</keyword>
<evidence type="ECO:0000256" key="11">
    <source>
        <dbReference type="ARBA" id="ARBA00022692"/>
    </source>
</evidence>
<evidence type="ECO:0000256" key="9">
    <source>
        <dbReference type="ARBA" id="ARBA00022516"/>
    </source>
</evidence>
<name>A0A1T1HFL9_OCELI</name>
<evidence type="ECO:0000256" key="12">
    <source>
        <dbReference type="ARBA" id="ARBA00022695"/>
    </source>
</evidence>
<evidence type="ECO:0000256" key="6">
    <source>
        <dbReference type="ARBA" id="ARBA00012487"/>
    </source>
</evidence>
<reference evidence="20" key="1">
    <citation type="submission" date="2017-02" db="EMBL/GenBank/DDBJ databases">
        <title>Draft Genome Sequence of the Salt Water Bacterium Oceanospirillum linum ATCC 11336.</title>
        <authorList>
            <person name="Trachtenberg A.M."/>
            <person name="Carney J.G."/>
            <person name="Linnane J.D."/>
            <person name="Rheaume B.A."/>
            <person name="Pitts N.L."/>
            <person name="Mykles D.L."/>
            <person name="Maclea K.S."/>
        </authorList>
    </citation>
    <scope>NUCLEOTIDE SEQUENCE [LARGE SCALE GENOMIC DNA]</scope>
    <source>
        <strain evidence="20">ATCC 11336</strain>
    </source>
</reference>
<keyword evidence="10 18" id="KW-0808">Transferase</keyword>
<dbReference type="AlphaFoldDB" id="A0A1T1HFL9"/>